<accession>A0AAD4YHN3</accession>
<gene>
    <name evidence="1" type="ORF">MG293_000833</name>
</gene>
<sequence length="152" mass="17298">MAPHSSTLAWQIPWTEKPGHVGSGTIGAPVKFTSNIVIRHTGLPQFSGELKRNFHQITLRPLKHKQENCFQPKTLLEKIKFPFILKTKASSCEPTPPSDGCQISWDVRTLTIHMFSHIKLSHQRDIGSILQQCKERVASHLPDMKLWKISQQ</sequence>
<dbReference type="AlphaFoldDB" id="A0AAD4YHN3"/>
<name>A0AAD4YHN3_OVIAM</name>
<proteinExistence type="predicted"/>
<dbReference type="Proteomes" id="UP001214576">
    <property type="component" value="Unassembled WGS sequence"/>
</dbReference>
<evidence type="ECO:0000313" key="1">
    <source>
        <dbReference type="EMBL" id="KAI4548503.1"/>
    </source>
</evidence>
<keyword evidence="2" id="KW-1185">Reference proteome</keyword>
<evidence type="ECO:0000313" key="2">
    <source>
        <dbReference type="Proteomes" id="UP001214576"/>
    </source>
</evidence>
<protein>
    <submittedName>
        <fullName evidence="1">Uncharacterized protein</fullName>
    </submittedName>
</protein>
<comment type="caution">
    <text evidence="1">The sequence shown here is derived from an EMBL/GenBank/DDBJ whole genome shotgun (WGS) entry which is preliminary data.</text>
</comment>
<organism evidence="1 2">
    <name type="scientific">Ovis ammon polii</name>
    <dbReference type="NCBI Taxonomy" id="230172"/>
    <lineage>
        <taxon>Eukaryota</taxon>
        <taxon>Metazoa</taxon>
        <taxon>Chordata</taxon>
        <taxon>Craniata</taxon>
        <taxon>Vertebrata</taxon>
        <taxon>Euteleostomi</taxon>
        <taxon>Mammalia</taxon>
        <taxon>Eutheria</taxon>
        <taxon>Laurasiatheria</taxon>
        <taxon>Artiodactyla</taxon>
        <taxon>Ruminantia</taxon>
        <taxon>Pecora</taxon>
        <taxon>Bovidae</taxon>
        <taxon>Caprinae</taxon>
        <taxon>Ovis</taxon>
    </lineage>
</organism>
<reference evidence="1" key="1">
    <citation type="submission" date="2022-03" db="EMBL/GenBank/DDBJ databases">
        <title>Genomic analyses of argali, domestic sheep and their hybrids provide insights into chromosomal evolution, heterosis and genetic basis of agronomic traits.</title>
        <authorList>
            <person name="Li M."/>
        </authorList>
    </citation>
    <scope>NUCLEOTIDE SEQUENCE</scope>
    <source>
        <strain evidence="1">CAU-MHL-2022a</strain>
        <tissue evidence="1">Skin</tissue>
    </source>
</reference>
<dbReference type="EMBL" id="JAKZEL010000001">
    <property type="protein sequence ID" value="KAI4548503.1"/>
    <property type="molecule type" value="Genomic_DNA"/>
</dbReference>